<dbReference type="SUPFAM" id="SSF51197">
    <property type="entry name" value="Clavaminate synthase-like"/>
    <property type="match status" value="1"/>
</dbReference>
<dbReference type="Pfam" id="PF14226">
    <property type="entry name" value="DIOX_N"/>
    <property type="match status" value="1"/>
</dbReference>
<gene>
    <name evidence="4" type="ORF">PIB30_065307</name>
</gene>
<dbReference type="PANTHER" id="PTHR47990">
    <property type="entry name" value="2-OXOGLUTARATE (2OG) AND FE(II)-DEPENDENT OXYGENASE SUPERFAMILY PROTEIN-RELATED"/>
    <property type="match status" value="1"/>
</dbReference>
<keyword evidence="1" id="KW-0479">Metal-binding</keyword>
<evidence type="ECO:0000313" key="5">
    <source>
        <dbReference type="Proteomes" id="UP001341840"/>
    </source>
</evidence>
<dbReference type="InterPro" id="IPR027443">
    <property type="entry name" value="IPNS-like_sf"/>
</dbReference>
<dbReference type="Gene3D" id="2.60.120.330">
    <property type="entry name" value="B-lactam Antibiotic, Isopenicillin N Synthase, Chain"/>
    <property type="match status" value="1"/>
</dbReference>
<keyword evidence="5" id="KW-1185">Reference proteome</keyword>
<evidence type="ECO:0000313" key="4">
    <source>
        <dbReference type="EMBL" id="MED6174061.1"/>
    </source>
</evidence>
<keyword evidence="2" id="KW-0408">Iron</keyword>
<organism evidence="4 5">
    <name type="scientific">Stylosanthes scabra</name>
    <dbReference type="NCBI Taxonomy" id="79078"/>
    <lineage>
        <taxon>Eukaryota</taxon>
        <taxon>Viridiplantae</taxon>
        <taxon>Streptophyta</taxon>
        <taxon>Embryophyta</taxon>
        <taxon>Tracheophyta</taxon>
        <taxon>Spermatophyta</taxon>
        <taxon>Magnoliopsida</taxon>
        <taxon>eudicotyledons</taxon>
        <taxon>Gunneridae</taxon>
        <taxon>Pentapetalae</taxon>
        <taxon>rosids</taxon>
        <taxon>fabids</taxon>
        <taxon>Fabales</taxon>
        <taxon>Fabaceae</taxon>
        <taxon>Papilionoideae</taxon>
        <taxon>50 kb inversion clade</taxon>
        <taxon>dalbergioids sensu lato</taxon>
        <taxon>Dalbergieae</taxon>
        <taxon>Pterocarpus clade</taxon>
        <taxon>Stylosanthes</taxon>
    </lineage>
</organism>
<dbReference type="Proteomes" id="UP001341840">
    <property type="component" value="Unassembled WGS sequence"/>
</dbReference>
<protein>
    <recommendedName>
        <fullName evidence="3">Non-haem dioxygenase N-terminal domain-containing protein</fullName>
    </recommendedName>
</protein>
<reference evidence="4 5" key="1">
    <citation type="journal article" date="2023" name="Plants (Basel)">
        <title>Bridging the Gap: Combining Genomics and Transcriptomics Approaches to Understand Stylosanthes scabra, an Orphan Legume from the Brazilian Caatinga.</title>
        <authorList>
            <person name="Ferreira-Neto J.R.C."/>
            <person name="da Silva M.D."/>
            <person name="Binneck E."/>
            <person name="de Melo N.F."/>
            <person name="da Silva R.H."/>
            <person name="de Melo A.L.T.M."/>
            <person name="Pandolfi V."/>
            <person name="Bustamante F.O."/>
            <person name="Brasileiro-Vidal A.C."/>
            <person name="Benko-Iseppon A.M."/>
        </authorList>
    </citation>
    <scope>NUCLEOTIDE SEQUENCE [LARGE SCALE GENOMIC DNA]</scope>
    <source>
        <tissue evidence="4">Leaves</tissue>
    </source>
</reference>
<evidence type="ECO:0000256" key="2">
    <source>
        <dbReference type="ARBA" id="ARBA00023004"/>
    </source>
</evidence>
<comment type="caution">
    <text evidence="4">The sequence shown here is derived from an EMBL/GenBank/DDBJ whole genome shotgun (WGS) entry which is preliminary data.</text>
</comment>
<evidence type="ECO:0000256" key="1">
    <source>
        <dbReference type="ARBA" id="ARBA00022723"/>
    </source>
</evidence>
<sequence>MEVPVVDFEQLKNNEEEELKKLREACERCGCFRIINHTVPETLMADMKLVAKYLHDELPEEIKKVNNSVFHGTGYLASLEISPFYDSLGLYDIQKKPQALEDFFNQLGVTPKQRCTHEHIETHKSFPLEGVIN</sequence>
<evidence type="ECO:0000259" key="3">
    <source>
        <dbReference type="Pfam" id="PF14226"/>
    </source>
</evidence>
<proteinExistence type="predicted"/>
<feature type="domain" description="Non-haem dioxygenase N-terminal" evidence="3">
    <location>
        <begin position="3"/>
        <end position="76"/>
    </location>
</feature>
<accession>A0ABU6VKG4</accession>
<dbReference type="EMBL" id="JASCZI010151684">
    <property type="protein sequence ID" value="MED6174061.1"/>
    <property type="molecule type" value="Genomic_DNA"/>
</dbReference>
<name>A0ABU6VKG4_9FABA</name>
<dbReference type="InterPro" id="IPR026992">
    <property type="entry name" value="DIOX_N"/>
</dbReference>
<dbReference type="InterPro" id="IPR050231">
    <property type="entry name" value="Iron_ascorbate_oxido_reductase"/>
</dbReference>